<gene>
    <name evidence="1" type="ORF">ACI1P1_06990</name>
</gene>
<evidence type="ECO:0000313" key="1">
    <source>
        <dbReference type="EMBL" id="MFM9328023.1"/>
    </source>
</evidence>
<sequence>MILPGEYRIEIIPLETPKLQIHCHRCKKSAAFYCSEKFRVNAQQKHIDVWLIYKCGQCDNTWNYPILSRIHTHALDKNLHRKFMNNDRETAWRYAFQIDQLRKVCHEVDTDISYTLKIEAVDRKEESCKIFLFSPYLFDLRLDKVLRQILGISRSKLEHMADCNGILTNPPVRLNSKLKEDLWITVLPLE</sequence>
<protein>
    <submittedName>
        <fullName evidence="1">DUF1062 domain-containing protein</fullName>
    </submittedName>
</protein>
<organism evidence="1 2">
    <name type="scientific">Paenibacillus mesotrionivorans</name>
    <dbReference type="NCBI Taxonomy" id="3160968"/>
    <lineage>
        <taxon>Bacteria</taxon>
        <taxon>Bacillati</taxon>
        <taxon>Bacillota</taxon>
        <taxon>Bacilli</taxon>
        <taxon>Bacillales</taxon>
        <taxon>Paenibacillaceae</taxon>
        <taxon>Paenibacillus</taxon>
    </lineage>
</organism>
<comment type="caution">
    <text evidence="1">The sequence shown here is derived from an EMBL/GenBank/DDBJ whole genome shotgun (WGS) entry which is preliminary data.</text>
</comment>
<proteinExistence type="predicted"/>
<dbReference type="Proteomes" id="UP001631969">
    <property type="component" value="Unassembled WGS sequence"/>
</dbReference>
<evidence type="ECO:0000313" key="2">
    <source>
        <dbReference type="Proteomes" id="UP001631969"/>
    </source>
</evidence>
<reference evidence="1" key="1">
    <citation type="submission" date="2024-12" db="EMBL/GenBank/DDBJ databases">
        <authorList>
            <person name="Wu N."/>
        </authorList>
    </citation>
    <scope>NUCLEOTIDE SEQUENCE</scope>
    <source>
        <strain evidence="1">P15</strain>
    </source>
</reference>
<name>A0ACC7NTK5_9BACL</name>
<keyword evidence="2" id="KW-1185">Reference proteome</keyword>
<dbReference type="EMBL" id="JBJURJ010000004">
    <property type="protein sequence ID" value="MFM9328023.1"/>
    <property type="molecule type" value="Genomic_DNA"/>
</dbReference>
<accession>A0ACC7NTK5</accession>